<dbReference type="OrthoDB" id="215575at2"/>
<dbReference type="EMBL" id="CP017641">
    <property type="protein sequence ID" value="APZ94124.1"/>
    <property type="molecule type" value="Genomic_DNA"/>
</dbReference>
<feature type="region of interest" description="Disordered" evidence="1">
    <location>
        <begin position="166"/>
        <end position="187"/>
    </location>
</feature>
<evidence type="ECO:0000313" key="3">
    <source>
        <dbReference type="Proteomes" id="UP000187735"/>
    </source>
</evidence>
<evidence type="ECO:0008006" key="4">
    <source>
        <dbReference type="Google" id="ProtNLM"/>
    </source>
</evidence>
<gene>
    <name evidence="2" type="ORF">Fuma_03747</name>
</gene>
<proteinExistence type="predicted"/>
<sequence length="265" mass="29227">MKKLLMIGIYGLLILGLSAGGTLYLRQQEAAKETAAKQTPDALPESAADLTAEVDVTQPLPPSNDVELPVAVRPGEMSVEEIVKYGLGLKDREAAIRKREEALRRTETQHRMVLADITGEQREVEGLVAQARDQRMAAEQFAAQAQKERLKSAALLKEVEERKQKIEMERQKAGSKPSADPGSNMEVNREANVKEMVAVFEGMSPESASAVIKEYANGGKMEMAVEILAKMEERKASSILDAIKDEKLNSELLAKFLELKKPIRL</sequence>
<protein>
    <recommendedName>
        <fullName evidence="4">Magnesium transporter MgtE intracellular domain-containing protein</fullName>
    </recommendedName>
</protein>
<dbReference type="STRING" id="1891926.Fuma_03747"/>
<name>A0A1P8WJ88_9PLAN</name>
<evidence type="ECO:0000313" key="2">
    <source>
        <dbReference type="EMBL" id="APZ94124.1"/>
    </source>
</evidence>
<keyword evidence="3" id="KW-1185">Reference proteome</keyword>
<dbReference type="KEGG" id="fmr:Fuma_03747"/>
<evidence type="ECO:0000256" key="1">
    <source>
        <dbReference type="SAM" id="MobiDB-lite"/>
    </source>
</evidence>
<dbReference type="AlphaFoldDB" id="A0A1P8WJ88"/>
<organism evidence="2 3">
    <name type="scientific">Fuerstiella marisgermanici</name>
    <dbReference type="NCBI Taxonomy" id="1891926"/>
    <lineage>
        <taxon>Bacteria</taxon>
        <taxon>Pseudomonadati</taxon>
        <taxon>Planctomycetota</taxon>
        <taxon>Planctomycetia</taxon>
        <taxon>Planctomycetales</taxon>
        <taxon>Planctomycetaceae</taxon>
        <taxon>Fuerstiella</taxon>
    </lineage>
</organism>
<dbReference type="Proteomes" id="UP000187735">
    <property type="component" value="Chromosome"/>
</dbReference>
<accession>A0A1P8WJ88</accession>
<dbReference type="RefSeq" id="WP_077025481.1">
    <property type="nucleotide sequence ID" value="NZ_CP017641.1"/>
</dbReference>
<reference evidence="2 3" key="1">
    <citation type="journal article" date="2016" name="Front. Microbiol.">
        <title>Fuerstia marisgermanicae gen. nov., sp. nov., an Unusual Member of the Phylum Planctomycetes from the German Wadden Sea.</title>
        <authorList>
            <person name="Kohn T."/>
            <person name="Heuer A."/>
            <person name="Jogler M."/>
            <person name="Vollmers J."/>
            <person name="Boedeker C."/>
            <person name="Bunk B."/>
            <person name="Rast P."/>
            <person name="Borchert D."/>
            <person name="Glockner I."/>
            <person name="Freese H.M."/>
            <person name="Klenk H.P."/>
            <person name="Overmann J."/>
            <person name="Kaster A.K."/>
            <person name="Rohde M."/>
            <person name="Wiegand S."/>
            <person name="Jogler C."/>
        </authorList>
    </citation>
    <scope>NUCLEOTIDE SEQUENCE [LARGE SCALE GENOMIC DNA]</scope>
    <source>
        <strain evidence="2 3">NH11</strain>
    </source>
</reference>